<feature type="region of interest" description="Disordered" evidence="1">
    <location>
        <begin position="136"/>
        <end position="172"/>
    </location>
</feature>
<feature type="compositionally biased region" description="Basic and acidic residues" evidence="1">
    <location>
        <begin position="154"/>
        <end position="172"/>
    </location>
</feature>
<evidence type="ECO:0000313" key="3">
    <source>
        <dbReference type="Proteomes" id="UP001066276"/>
    </source>
</evidence>
<name>A0AAV7QAM1_PLEWA</name>
<dbReference type="EMBL" id="JANPWB010000010">
    <property type="protein sequence ID" value="KAJ1136279.1"/>
    <property type="molecule type" value="Genomic_DNA"/>
</dbReference>
<sequence length="172" mass="19363">MAYTGVLPVKRGDRVAIGPLLMPLAAQFLRSSGRGARSIFSCLFLLQEMRIFSDSRSVSPASRFTAAQTAQRMPHRELYELELSSLDLSDHAMADSATKGEKHSRTEELLEALMLRMEPMDQVIATLRAQPVTSSEQAVRPKWASVPLRKHFPRPKEGSREEERQREKDGIV</sequence>
<dbReference type="Proteomes" id="UP001066276">
    <property type="component" value="Chromosome 6"/>
</dbReference>
<comment type="caution">
    <text evidence="2">The sequence shown here is derived from an EMBL/GenBank/DDBJ whole genome shotgun (WGS) entry which is preliminary data.</text>
</comment>
<reference evidence="2" key="1">
    <citation type="journal article" date="2022" name="bioRxiv">
        <title>Sequencing and chromosome-scale assembly of the giantPleurodeles waltlgenome.</title>
        <authorList>
            <person name="Brown T."/>
            <person name="Elewa A."/>
            <person name="Iarovenko S."/>
            <person name="Subramanian E."/>
            <person name="Araus A.J."/>
            <person name="Petzold A."/>
            <person name="Susuki M."/>
            <person name="Suzuki K.-i.T."/>
            <person name="Hayashi T."/>
            <person name="Toyoda A."/>
            <person name="Oliveira C."/>
            <person name="Osipova E."/>
            <person name="Leigh N.D."/>
            <person name="Simon A."/>
            <person name="Yun M.H."/>
        </authorList>
    </citation>
    <scope>NUCLEOTIDE SEQUENCE</scope>
    <source>
        <strain evidence="2">20211129_DDA</strain>
        <tissue evidence="2">Liver</tissue>
    </source>
</reference>
<evidence type="ECO:0000256" key="1">
    <source>
        <dbReference type="SAM" id="MobiDB-lite"/>
    </source>
</evidence>
<evidence type="ECO:0000313" key="2">
    <source>
        <dbReference type="EMBL" id="KAJ1136279.1"/>
    </source>
</evidence>
<proteinExistence type="predicted"/>
<organism evidence="2 3">
    <name type="scientific">Pleurodeles waltl</name>
    <name type="common">Iberian ribbed newt</name>
    <dbReference type="NCBI Taxonomy" id="8319"/>
    <lineage>
        <taxon>Eukaryota</taxon>
        <taxon>Metazoa</taxon>
        <taxon>Chordata</taxon>
        <taxon>Craniata</taxon>
        <taxon>Vertebrata</taxon>
        <taxon>Euteleostomi</taxon>
        <taxon>Amphibia</taxon>
        <taxon>Batrachia</taxon>
        <taxon>Caudata</taxon>
        <taxon>Salamandroidea</taxon>
        <taxon>Salamandridae</taxon>
        <taxon>Pleurodelinae</taxon>
        <taxon>Pleurodeles</taxon>
    </lineage>
</organism>
<gene>
    <name evidence="2" type="ORF">NDU88_002696</name>
</gene>
<accession>A0AAV7QAM1</accession>
<keyword evidence="3" id="KW-1185">Reference proteome</keyword>
<dbReference type="AlphaFoldDB" id="A0AAV7QAM1"/>
<protein>
    <submittedName>
        <fullName evidence="2">Uncharacterized protein</fullName>
    </submittedName>
</protein>